<keyword evidence="1" id="KW-0645">Protease</keyword>
<organism evidence="6 7">
    <name type="scientific">Desulfuromonas acetoxidans (strain DSM 684 / 11070)</name>
    <dbReference type="NCBI Taxonomy" id="281689"/>
    <lineage>
        <taxon>Bacteria</taxon>
        <taxon>Pseudomonadati</taxon>
        <taxon>Thermodesulfobacteriota</taxon>
        <taxon>Desulfuromonadia</taxon>
        <taxon>Desulfuromonadales</taxon>
        <taxon>Desulfuromonadaceae</taxon>
        <taxon>Desulfuromonas</taxon>
    </lineage>
</organism>
<comment type="caution">
    <text evidence="4">Lacks conserved residue(s) required for the propagation of feature annotation.</text>
</comment>
<feature type="domain" description="Peptidase S8/S53" evidence="5">
    <location>
        <begin position="3"/>
        <end position="38"/>
    </location>
</feature>
<keyword evidence="2" id="KW-0378">Hydrolase</keyword>
<evidence type="ECO:0000313" key="7">
    <source>
        <dbReference type="Proteomes" id="UP000005695"/>
    </source>
</evidence>
<gene>
    <name evidence="6" type="ORF">Dace_0956</name>
</gene>
<dbReference type="Gene3D" id="3.40.50.200">
    <property type="entry name" value="Peptidase S8/S53 domain"/>
    <property type="match status" value="1"/>
</dbReference>
<reference evidence="6" key="1">
    <citation type="submission" date="2006-05" db="EMBL/GenBank/DDBJ databases">
        <title>Annotation of the draft genome assembly of Desulfuromonas acetoxidans DSM 684.</title>
        <authorList>
            <consortium name="US DOE Joint Genome Institute (JGI-ORNL)"/>
            <person name="Larimer F."/>
            <person name="Land M."/>
            <person name="Hauser L."/>
        </authorList>
    </citation>
    <scope>NUCLEOTIDE SEQUENCE [LARGE SCALE GENOMIC DNA]</scope>
    <source>
        <strain evidence="6">DSM 684</strain>
    </source>
</reference>
<comment type="caution">
    <text evidence="6">The sequence shown here is derived from an EMBL/GenBank/DDBJ whole genome shotgun (WGS) entry which is preliminary data.</text>
</comment>
<protein>
    <recommendedName>
        <fullName evidence="5">Peptidase S8/S53 domain-containing protein</fullName>
    </recommendedName>
</protein>
<comment type="similarity">
    <text evidence="4">Belongs to the peptidase S8 family.</text>
</comment>
<reference evidence="6" key="2">
    <citation type="submission" date="2006-05" db="EMBL/GenBank/DDBJ databases">
        <title>Sequencing of the draft genome and assembly of Desulfuromonas acetoxidans DSM 684.</title>
        <authorList>
            <consortium name="US DOE Joint Genome Institute (JGI-PGF)"/>
            <person name="Copeland A."/>
            <person name="Lucas S."/>
            <person name="Lapidus A."/>
            <person name="Barry K."/>
            <person name="Detter J.C."/>
            <person name="Glavina del Rio T."/>
            <person name="Hammon N."/>
            <person name="Israni S."/>
            <person name="Dalin E."/>
            <person name="Tice H."/>
            <person name="Bruce D."/>
            <person name="Pitluck S."/>
            <person name="Richardson P."/>
        </authorList>
    </citation>
    <scope>NUCLEOTIDE SEQUENCE [LARGE SCALE GENOMIC DNA]</scope>
    <source>
        <strain evidence="6">DSM 684</strain>
    </source>
</reference>
<dbReference type="InterPro" id="IPR036852">
    <property type="entry name" value="Peptidase_S8/S53_dom_sf"/>
</dbReference>
<evidence type="ECO:0000256" key="2">
    <source>
        <dbReference type="ARBA" id="ARBA00022801"/>
    </source>
</evidence>
<evidence type="ECO:0000313" key="6">
    <source>
        <dbReference type="EMBL" id="EAT14817.1"/>
    </source>
</evidence>
<sequence>MEQTGTSFAAPHVTGFIALMVEQWPDLVAVEAKALLKSFSRQATGR</sequence>
<dbReference type="EMBL" id="AAEW02000017">
    <property type="protein sequence ID" value="EAT14817.1"/>
    <property type="molecule type" value="Genomic_DNA"/>
</dbReference>
<evidence type="ECO:0000256" key="3">
    <source>
        <dbReference type="ARBA" id="ARBA00022825"/>
    </source>
</evidence>
<accession>Q1JX45</accession>
<dbReference type="PROSITE" id="PS00138">
    <property type="entry name" value="SUBTILASE_SER"/>
    <property type="match status" value="1"/>
</dbReference>
<dbReference type="GO" id="GO:0006508">
    <property type="term" value="P:proteolysis"/>
    <property type="evidence" value="ECO:0007669"/>
    <property type="project" value="UniProtKB-KW"/>
</dbReference>
<evidence type="ECO:0000256" key="4">
    <source>
        <dbReference type="PROSITE-ProRule" id="PRU01240"/>
    </source>
</evidence>
<dbReference type="InterPro" id="IPR000209">
    <property type="entry name" value="Peptidase_S8/S53_dom"/>
</dbReference>
<dbReference type="Pfam" id="PF00082">
    <property type="entry name" value="Peptidase_S8"/>
    <property type="match status" value="1"/>
</dbReference>
<dbReference type="Proteomes" id="UP000005695">
    <property type="component" value="Unassembled WGS sequence"/>
</dbReference>
<keyword evidence="3" id="KW-0720">Serine protease</keyword>
<dbReference type="GO" id="GO:0004252">
    <property type="term" value="F:serine-type endopeptidase activity"/>
    <property type="evidence" value="ECO:0007669"/>
    <property type="project" value="InterPro"/>
</dbReference>
<dbReference type="InterPro" id="IPR023828">
    <property type="entry name" value="Peptidase_S8_Ser-AS"/>
</dbReference>
<evidence type="ECO:0000256" key="1">
    <source>
        <dbReference type="ARBA" id="ARBA00022670"/>
    </source>
</evidence>
<dbReference type="OrthoDB" id="9790784at2"/>
<proteinExistence type="inferred from homology"/>
<dbReference type="CDD" id="cd00306">
    <property type="entry name" value="Peptidases_S8_S53"/>
    <property type="match status" value="1"/>
</dbReference>
<dbReference type="AlphaFoldDB" id="Q1JX45"/>
<dbReference type="PROSITE" id="PS51892">
    <property type="entry name" value="SUBTILASE"/>
    <property type="match status" value="1"/>
</dbReference>
<keyword evidence="7" id="KW-1185">Reference proteome</keyword>
<name>Q1JX45_DESA6</name>
<dbReference type="SUPFAM" id="SSF52743">
    <property type="entry name" value="Subtilisin-like"/>
    <property type="match status" value="1"/>
</dbReference>
<evidence type="ECO:0000259" key="5">
    <source>
        <dbReference type="Pfam" id="PF00082"/>
    </source>
</evidence>